<dbReference type="AlphaFoldDB" id="A0A9Q0EKU7"/>
<sequence length="181" mass="19173">NNNLPSSQNPLPAAMMMSWSRSGRAWPLSLSLLLALVAWACGAGEQRRAPDTGAGQGGGGIQHGQCSYTFVLPEETGPGGGPPCREGKVAGGGGGAPTSTAGVRYNANAVQRDAPPPPGEMDFPSQKIQHLEHIMDNYTQWLHKDNTPVPEDHRSSPIASFRLPMTLLNHSYRYGAEALAC</sequence>
<keyword evidence="4" id="KW-1185">Reference proteome</keyword>
<organism evidence="3 4">
    <name type="scientific">Muraenolepis orangiensis</name>
    <name type="common">Patagonian moray cod</name>
    <dbReference type="NCBI Taxonomy" id="630683"/>
    <lineage>
        <taxon>Eukaryota</taxon>
        <taxon>Metazoa</taxon>
        <taxon>Chordata</taxon>
        <taxon>Craniata</taxon>
        <taxon>Vertebrata</taxon>
        <taxon>Euteleostomi</taxon>
        <taxon>Actinopterygii</taxon>
        <taxon>Neopterygii</taxon>
        <taxon>Teleostei</taxon>
        <taxon>Neoteleostei</taxon>
        <taxon>Acanthomorphata</taxon>
        <taxon>Zeiogadaria</taxon>
        <taxon>Gadariae</taxon>
        <taxon>Gadiformes</taxon>
        <taxon>Muraenolepidoidei</taxon>
        <taxon>Muraenolepididae</taxon>
        <taxon>Muraenolepis</taxon>
    </lineage>
</organism>
<proteinExistence type="predicted"/>
<protein>
    <submittedName>
        <fullName evidence="3">Uncharacterized protein</fullName>
    </submittedName>
</protein>
<accession>A0A9Q0EKU7</accession>
<evidence type="ECO:0000313" key="3">
    <source>
        <dbReference type="EMBL" id="KAJ3609487.1"/>
    </source>
</evidence>
<feature type="non-terminal residue" evidence="3">
    <location>
        <position position="181"/>
    </location>
</feature>
<evidence type="ECO:0000256" key="2">
    <source>
        <dbReference type="SAM" id="SignalP"/>
    </source>
</evidence>
<dbReference type="EMBL" id="JANIIK010000039">
    <property type="protein sequence ID" value="KAJ3609487.1"/>
    <property type="molecule type" value="Genomic_DNA"/>
</dbReference>
<evidence type="ECO:0000313" key="4">
    <source>
        <dbReference type="Proteomes" id="UP001148018"/>
    </source>
</evidence>
<feature type="region of interest" description="Disordered" evidence="1">
    <location>
        <begin position="76"/>
        <end position="97"/>
    </location>
</feature>
<keyword evidence="2" id="KW-0732">Signal</keyword>
<gene>
    <name evidence="3" type="ORF">NHX12_024008</name>
</gene>
<dbReference type="OrthoDB" id="7735366at2759"/>
<reference evidence="3" key="1">
    <citation type="submission" date="2022-07" db="EMBL/GenBank/DDBJ databases">
        <title>Chromosome-level genome of Muraenolepis orangiensis.</title>
        <authorList>
            <person name="Kim J."/>
        </authorList>
    </citation>
    <scope>NUCLEOTIDE SEQUENCE</scope>
    <source>
        <strain evidence="3">KU_S4_2022</strain>
        <tissue evidence="3">Muscle</tissue>
    </source>
</reference>
<name>A0A9Q0EKU7_9TELE</name>
<feature type="chain" id="PRO_5040298074" evidence="2">
    <location>
        <begin position="43"/>
        <end position="181"/>
    </location>
</feature>
<comment type="caution">
    <text evidence="3">The sequence shown here is derived from an EMBL/GenBank/DDBJ whole genome shotgun (WGS) entry which is preliminary data.</text>
</comment>
<evidence type="ECO:0000256" key="1">
    <source>
        <dbReference type="SAM" id="MobiDB-lite"/>
    </source>
</evidence>
<dbReference type="Proteomes" id="UP001148018">
    <property type="component" value="Unassembled WGS sequence"/>
</dbReference>
<feature type="signal peptide" evidence="2">
    <location>
        <begin position="1"/>
        <end position="42"/>
    </location>
</feature>